<comment type="caution">
    <text evidence="3">The sequence shown here is derived from an EMBL/GenBank/DDBJ whole genome shotgun (WGS) entry which is preliminary data.</text>
</comment>
<feature type="coiled-coil region" evidence="1">
    <location>
        <begin position="445"/>
        <end position="528"/>
    </location>
</feature>
<feature type="region of interest" description="Disordered" evidence="2">
    <location>
        <begin position="580"/>
        <end position="603"/>
    </location>
</feature>
<organism evidence="3 4">
    <name type="scientific">Stylosanthes scabra</name>
    <dbReference type="NCBI Taxonomy" id="79078"/>
    <lineage>
        <taxon>Eukaryota</taxon>
        <taxon>Viridiplantae</taxon>
        <taxon>Streptophyta</taxon>
        <taxon>Embryophyta</taxon>
        <taxon>Tracheophyta</taxon>
        <taxon>Spermatophyta</taxon>
        <taxon>Magnoliopsida</taxon>
        <taxon>eudicotyledons</taxon>
        <taxon>Gunneridae</taxon>
        <taxon>Pentapetalae</taxon>
        <taxon>rosids</taxon>
        <taxon>fabids</taxon>
        <taxon>Fabales</taxon>
        <taxon>Fabaceae</taxon>
        <taxon>Papilionoideae</taxon>
        <taxon>50 kb inversion clade</taxon>
        <taxon>dalbergioids sensu lato</taxon>
        <taxon>Dalbergieae</taxon>
        <taxon>Pterocarpus clade</taxon>
        <taxon>Stylosanthes</taxon>
    </lineage>
</organism>
<feature type="region of interest" description="Disordered" evidence="2">
    <location>
        <begin position="291"/>
        <end position="368"/>
    </location>
</feature>
<name>A0ABU6V583_9FABA</name>
<evidence type="ECO:0000313" key="4">
    <source>
        <dbReference type="Proteomes" id="UP001341840"/>
    </source>
</evidence>
<feature type="compositionally biased region" description="Basic and acidic residues" evidence="2">
    <location>
        <begin position="584"/>
        <end position="603"/>
    </location>
</feature>
<dbReference type="EMBL" id="JASCZI010151039">
    <property type="protein sequence ID" value="MED6167408.1"/>
    <property type="molecule type" value="Genomic_DNA"/>
</dbReference>
<protein>
    <submittedName>
        <fullName evidence="3">Uncharacterized protein</fullName>
    </submittedName>
</protein>
<evidence type="ECO:0000256" key="2">
    <source>
        <dbReference type="SAM" id="MobiDB-lite"/>
    </source>
</evidence>
<gene>
    <name evidence="3" type="ORF">PIB30_002379</name>
</gene>
<dbReference type="Gene3D" id="1.20.5.1700">
    <property type="match status" value="1"/>
</dbReference>
<sequence length="603" mass="68360">MDHFLFLFEAEEWKEGDEAICRFDFCVRSLLRVGTDRTFLSSTGSSFFVVWLVASFFFLDCVSRARIYTHRGIYTHRVISEVSFVVMARGDISVLPANVPEDMDWVEDVVLLSKSVVDEELLASFREAHAVCSTVEEESKYELVAPTSEERVCYYNLGHPEERHFIYMYECLFSKLGKKSRWASFRAREGRRIFSLYEESFHNFKNYYFKVRAVEGFRPFFENERGKYQFRLYWYSGPESPKFDFNDLDKEDQEVVTVLKECCTKAPFNTKTLLTRSPSYIRTELEKMTNNSDAYKRMRARKKNQANRLATASGSKDDSKSSSSPVSRVPPPGSENQTASGPEIQPTTEGPEFKIPKAPATAADQSKSKKRKAFGHSYGSVYAPNFDVIGFTDEFIMESSRIAMDEAGLKGNLEYMMRAGIKAAAISLALQKKLAECPPTSRTELEQLKEKVAALEKGKEEAEGELSEAQTELAKMKKSAKEAERLRKKAKAEAAELQNKVGDLETDLAKLKEEYEELEDDSIKSNDNIVENLLLQAKILVPTLKVHLLHPDNYVAGSQIVWYSDLLPESGGPYFEEQAAEVGDVEKSEPKVGADDTEKTPSV</sequence>
<feature type="compositionally biased region" description="Polar residues" evidence="2">
    <location>
        <begin position="335"/>
        <end position="348"/>
    </location>
</feature>
<dbReference type="Proteomes" id="UP001341840">
    <property type="component" value="Unassembled WGS sequence"/>
</dbReference>
<reference evidence="3 4" key="1">
    <citation type="journal article" date="2023" name="Plants (Basel)">
        <title>Bridging the Gap: Combining Genomics and Transcriptomics Approaches to Understand Stylosanthes scabra, an Orphan Legume from the Brazilian Caatinga.</title>
        <authorList>
            <person name="Ferreira-Neto J.R.C."/>
            <person name="da Silva M.D."/>
            <person name="Binneck E."/>
            <person name="de Melo N.F."/>
            <person name="da Silva R.H."/>
            <person name="de Melo A.L.T.M."/>
            <person name="Pandolfi V."/>
            <person name="Bustamante F.O."/>
            <person name="Brasileiro-Vidal A.C."/>
            <person name="Benko-Iseppon A.M."/>
        </authorList>
    </citation>
    <scope>NUCLEOTIDE SEQUENCE [LARGE SCALE GENOMIC DNA]</scope>
    <source>
        <tissue evidence="3">Leaves</tissue>
    </source>
</reference>
<evidence type="ECO:0000313" key="3">
    <source>
        <dbReference type="EMBL" id="MED6167408.1"/>
    </source>
</evidence>
<evidence type="ECO:0000256" key="1">
    <source>
        <dbReference type="SAM" id="Coils"/>
    </source>
</evidence>
<keyword evidence="1" id="KW-0175">Coiled coil</keyword>
<proteinExistence type="predicted"/>
<accession>A0ABU6V583</accession>
<keyword evidence="4" id="KW-1185">Reference proteome</keyword>